<evidence type="ECO:0000256" key="9">
    <source>
        <dbReference type="ARBA" id="ARBA00023136"/>
    </source>
</evidence>
<dbReference type="PROSITE" id="PS50928">
    <property type="entry name" value="ABC_TM1"/>
    <property type="match status" value="1"/>
</dbReference>
<evidence type="ECO:0000256" key="4">
    <source>
        <dbReference type="ARBA" id="ARBA00022448"/>
    </source>
</evidence>
<evidence type="ECO:0000259" key="11">
    <source>
        <dbReference type="PROSITE" id="PS50893"/>
    </source>
</evidence>
<keyword evidence="9 10" id="KW-0472">Membrane</keyword>
<feature type="domain" description="ABC transporter" evidence="11">
    <location>
        <begin position="592"/>
        <end position="841"/>
    </location>
</feature>
<dbReference type="PANTHER" id="PTHR43776">
    <property type="entry name" value="TRANSPORT ATP-BINDING PROTEIN"/>
    <property type="match status" value="1"/>
</dbReference>
<dbReference type="Pfam" id="PF12911">
    <property type="entry name" value="OppC_N"/>
    <property type="match status" value="1"/>
</dbReference>
<feature type="transmembrane region" description="Helical" evidence="10">
    <location>
        <begin position="96"/>
        <end position="119"/>
    </location>
</feature>
<comment type="subcellular location">
    <subcellularLocation>
        <location evidence="1">Cell inner membrane</location>
        <topology evidence="1">Peripheral membrane protein</topology>
    </subcellularLocation>
    <subcellularLocation>
        <location evidence="2 10">Cell membrane</location>
        <topology evidence="2 10">Multi-pass membrane protein</topology>
    </subcellularLocation>
</comment>
<dbReference type="SUPFAM" id="SSF161098">
    <property type="entry name" value="MetI-like"/>
    <property type="match status" value="1"/>
</dbReference>
<protein>
    <submittedName>
        <fullName evidence="13">Dipeptide ABC transporter ATP-binding protein</fullName>
    </submittedName>
</protein>
<feature type="transmembrane region" description="Helical" evidence="10">
    <location>
        <begin position="131"/>
        <end position="149"/>
    </location>
</feature>
<dbReference type="GO" id="GO:0016887">
    <property type="term" value="F:ATP hydrolysis activity"/>
    <property type="evidence" value="ECO:0007669"/>
    <property type="project" value="InterPro"/>
</dbReference>
<dbReference type="Gene3D" id="1.10.3720.10">
    <property type="entry name" value="MetI-like"/>
    <property type="match status" value="1"/>
</dbReference>
<dbReference type="EMBL" id="JALAZD010000005">
    <property type="protein sequence ID" value="MCI0129507.1"/>
    <property type="molecule type" value="Genomic_DNA"/>
</dbReference>
<dbReference type="InterPro" id="IPR027417">
    <property type="entry name" value="P-loop_NTPase"/>
</dbReference>
<dbReference type="InterPro" id="IPR003593">
    <property type="entry name" value="AAA+_ATPase"/>
</dbReference>
<evidence type="ECO:0000256" key="3">
    <source>
        <dbReference type="ARBA" id="ARBA00005417"/>
    </source>
</evidence>
<dbReference type="InterPro" id="IPR025966">
    <property type="entry name" value="OppC_N"/>
</dbReference>
<evidence type="ECO:0000256" key="1">
    <source>
        <dbReference type="ARBA" id="ARBA00004417"/>
    </source>
</evidence>
<evidence type="ECO:0000256" key="5">
    <source>
        <dbReference type="ARBA" id="ARBA00022692"/>
    </source>
</evidence>
<dbReference type="GO" id="GO:0055085">
    <property type="term" value="P:transmembrane transport"/>
    <property type="evidence" value="ECO:0007669"/>
    <property type="project" value="InterPro"/>
</dbReference>
<comment type="caution">
    <text evidence="13">The sequence shown here is derived from an EMBL/GenBank/DDBJ whole genome shotgun (WGS) entry which is preliminary data.</text>
</comment>
<feature type="domain" description="ABC transmembrane type-1" evidence="12">
    <location>
        <begin position="92"/>
        <end position="284"/>
    </location>
</feature>
<dbReference type="InterPro" id="IPR000515">
    <property type="entry name" value="MetI-like"/>
</dbReference>
<feature type="transmembrane region" description="Helical" evidence="10">
    <location>
        <begin position="32"/>
        <end position="54"/>
    </location>
</feature>
<keyword evidence="14" id="KW-1185">Reference proteome</keyword>
<keyword evidence="4 10" id="KW-0813">Transport</keyword>
<dbReference type="Gene3D" id="3.40.50.300">
    <property type="entry name" value="P-loop containing nucleotide triphosphate hydrolases"/>
    <property type="match status" value="2"/>
</dbReference>
<dbReference type="Proteomes" id="UP001156140">
    <property type="component" value="Unassembled WGS sequence"/>
</dbReference>
<dbReference type="SUPFAM" id="SSF52540">
    <property type="entry name" value="P-loop containing nucleoside triphosphate hydrolases"/>
    <property type="match status" value="2"/>
</dbReference>
<feature type="transmembrane region" description="Helical" evidence="10">
    <location>
        <begin position="264"/>
        <end position="284"/>
    </location>
</feature>
<evidence type="ECO:0000259" key="12">
    <source>
        <dbReference type="PROSITE" id="PS50928"/>
    </source>
</evidence>
<feature type="domain" description="ABC transporter" evidence="11">
    <location>
        <begin position="322"/>
        <end position="569"/>
    </location>
</feature>
<feature type="transmembrane region" description="Helical" evidence="10">
    <location>
        <begin position="155"/>
        <end position="177"/>
    </location>
</feature>
<dbReference type="InterPro" id="IPR003439">
    <property type="entry name" value="ABC_transporter-like_ATP-bd"/>
</dbReference>
<dbReference type="GO" id="GO:0015833">
    <property type="term" value="P:peptide transport"/>
    <property type="evidence" value="ECO:0007669"/>
    <property type="project" value="InterPro"/>
</dbReference>
<organism evidence="13 14">
    <name type="scientific">Paradevosia shaoguanensis</name>
    <dbReference type="NCBI Taxonomy" id="1335043"/>
    <lineage>
        <taxon>Bacteria</taxon>
        <taxon>Pseudomonadati</taxon>
        <taxon>Pseudomonadota</taxon>
        <taxon>Alphaproteobacteria</taxon>
        <taxon>Hyphomicrobiales</taxon>
        <taxon>Devosiaceae</taxon>
        <taxon>Paradevosia</taxon>
    </lineage>
</organism>
<evidence type="ECO:0000313" key="13">
    <source>
        <dbReference type="EMBL" id="MCI0129507.1"/>
    </source>
</evidence>
<dbReference type="NCBIfam" id="NF007739">
    <property type="entry name" value="PRK10419.1"/>
    <property type="match status" value="2"/>
</dbReference>
<dbReference type="CDD" id="cd06261">
    <property type="entry name" value="TM_PBP2"/>
    <property type="match status" value="1"/>
</dbReference>
<reference evidence="13" key="1">
    <citation type="submission" date="2022-03" db="EMBL/GenBank/DDBJ databases">
        <title>The complete genome sequence of a Methyloterrigena soli.</title>
        <authorList>
            <person name="Zi Z."/>
        </authorList>
    </citation>
    <scope>NUCLEOTIDE SEQUENCE</scope>
    <source>
        <strain evidence="13">M48</strain>
    </source>
</reference>
<dbReference type="InterPro" id="IPR017871">
    <property type="entry name" value="ABC_transporter-like_CS"/>
</dbReference>
<dbReference type="RefSeq" id="WP_281737364.1">
    <property type="nucleotide sequence ID" value="NZ_JAKETQ010000005.1"/>
</dbReference>
<gene>
    <name evidence="13" type="ORF">ML536_21950</name>
</gene>
<evidence type="ECO:0000313" key="14">
    <source>
        <dbReference type="Proteomes" id="UP001156140"/>
    </source>
</evidence>
<evidence type="ECO:0000256" key="10">
    <source>
        <dbReference type="RuleBase" id="RU363032"/>
    </source>
</evidence>
<dbReference type="InterPro" id="IPR035906">
    <property type="entry name" value="MetI-like_sf"/>
</dbReference>
<dbReference type="Pfam" id="PF00005">
    <property type="entry name" value="ABC_tran"/>
    <property type="match status" value="2"/>
</dbReference>
<feature type="transmembrane region" description="Helical" evidence="10">
    <location>
        <begin position="212"/>
        <end position="230"/>
    </location>
</feature>
<dbReference type="PROSITE" id="PS50893">
    <property type="entry name" value="ABC_TRANSPORTER_2"/>
    <property type="match status" value="2"/>
</dbReference>
<dbReference type="Pfam" id="PF00528">
    <property type="entry name" value="BPD_transp_1"/>
    <property type="match status" value="1"/>
</dbReference>
<dbReference type="FunFam" id="3.40.50.300:FF:000016">
    <property type="entry name" value="Oligopeptide ABC transporter ATP-binding component"/>
    <property type="match status" value="1"/>
</dbReference>
<comment type="similarity">
    <text evidence="10">Belongs to the binding-protein-dependent transport system permease family.</text>
</comment>
<evidence type="ECO:0000256" key="7">
    <source>
        <dbReference type="ARBA" id="ARBA00022840"/>
    </source>
</evidence>
<sequence length="879" mass="94831">MATPDLARDRSREERSVSRFQLALRRFRANPMAILGLVILTALVLVAVFGPLVWHYGYTEITPELSSPPTWQHPLGTDTLGRDMLALVMRGMQQSLLIAGTVALIACALGTLLGVISGYFGGLVDATIMRIVDLVLTIPTIALAAFLGNSMSKSGVSWLGLSLVLGALFWTSVARLVRGVSLSLRDLPFIKAAKVMGAGNARIMFRHLVPNVADHIIVSTALLVGVAILSETGLSFLGFGVRPPDTSLGLLISSAQSAVLTRPWMFYAPGLLIILIVLSINYVGEGLRDAFNPKASPTNPLVTSRILRRTKATKAPVSDALVSIDDLTVVFPSAEKPAVSGINLSIAKGEVLALVGESGSGKSLTSLAIAGLLPIGAVQTGQVSFDGKDIGRLDFRQWRAYRGRRIATILQDPSTSLNPVLTIGAQFEESFRIAGPITHAEARRRAVELMELMAIRNPEARLDQYPHQMSGGIRQRIVIAMAMIHNPDLIIADEPTTALDVTVQAQVLDALRVARERTNAAMLFITHDLALVAGIADRVAVMRNGEIVEQQDVFSLFANPRDPYTIRLLSLAPRLGADVATPAPKAAGETLLSVENLSRHFLRPRSQVAPGGDRTIHALCGIDFKLARGETLGIVGESGSGKTTLLTTVLGLYRPTTGRVVFEGVDLAHADAATRKQAARHMSVVFQDPYTSLDPRMTVTELLEEPARIHGMTQGMRKRALAALDRVRLPSSALERFPHEFSGGQRQRIAIARALMLDPRLVVLDEPVSALDVSIQRDIIELLGELKRDSDVAYLLVAHDLAVVAELSDRIGVMYGGQMVELGDAGQIMSAPRHPYTRALLDAVPIPDPVLERARLTGIRVPSWPTAADPLPPCPIHQH</sequence>
<keyword evidence="5 10" id="KW-0812">Transmembrane</keyword>
<dbReference type="Pfam" id="PF08352">
    <property type="entry name" value="oligo_HPY"/>
    <property type="match status" value="2"/>
</dbReference>
<accession>A0AA41UDN7</accession>
<dbReference type="SMART" id="SM00382">
    <property type="entry name" value="AAA"/>
    <property type="match status" value="2"/>
</dbReference>
<dbReference type="NCBIfam" id="NF008453">
    <property type="entry name" value="PRK11308.1"/>
    <property type="match status" value="2"/>
</dbReference>
<dbReference type="GO" id="GO:0005886">
    <property type="term" value="C:plasma membrane"/>
    <property type="evidence" value="ECO:0007669"/>
    <property type="project" value="UniProtKB-SubCell"/>
</dbReference>
<keyword evidence="7 13" id="KW-0067">ATP-binding</keyword>
<comment type="similarity">
    <text evidence="3">Belongs to the ABC transporter superfamily.</text>
</comment>
<keyword evidence="8 10" id="KW-1133">Transmembrane helix</keyword>
<dbReference type="InterPro" id="IPR050319">
    <property type="entry name" value="ABC_transp_ATP-bind"/>
</dbReference>
<dbReference type="GO" id="GO:0005524">
    <property type="term" value="F:ATP binding"/>
    <property type="evidence" value="ECO:0007669"/>
    <property type="project" value="UniProtKB-KW"/>
</dbReference>
<dbReference type="InterPro" id="IPR013563">
    <property type="entry name" value="Oligopep_ABC_C"/>
</dbReference>
<evidence type="ECO:0000256" key="6">
    <source>
        <dbReference type="ARBA" id="ARBA00022741"/>
    </source>
</evidence>
<dbReference type="AlphaFoldDB" id="A0AA41UDN7"/>
<keyword evidence="6" id="KW-0547">Nucleotide-binding</keyword>
<proteinExistence type="inferred from homology"/>
<dbReference type="PANTHER" id="PTHR43776:SF7">
    <property type="entry name" value="D,D-DIPEPTIDE TRANSPORT ATP-BINDING PROTEIN DDPF-RELATED"/>
    <property type="match status" value="1"/>
</dbReference>
<name>A0AA41UDN7_9HYPH</name>
<evidence type="ECO:0000256" key="2">
    <source>
        <dbReference type="ARBA" id="ARBA00004651"/>
    </source>
</evidence>
<dbReference type="CDD" id="cd03257">
    <property type="entry name" value="ABC_NikE_OppD_transporters"/>
    <property type="match status" value="2"/>
</dbReference>
<dbReference type="PROSITE" id="PS00211">
    <property type="entry name" value="ABC_TRANSPORTER_1"/>
    <property type="match status" value="1"/>
</dbReference>
<evidence type="ECO:0000256" key="8">
    <source>
        <dbReference type="ARBA" id="ARBA00022989"/>
    </source>
</evidence>